<evidence type="ECO:0000259" key="12">
    <source>
        <dbReference type="PROSITE" id="PS50011"/>
    </source>
</evidence>
<dbReference type="EC" id="2.7.11.1" evidence="1"/>
<dbReference type="SMART" id="SM00220">
    <property type="entry name" value="S_TKc"/>
    <property type="match status" value="1"/>
</dbReference>
<dbReference type="InterPro" id="IPR052239">
    <property type="entry name" value="Ser/Thr-specific_kinases"/>
</dbReference>
<comment type="catalytic activity">
    <reaction evidence="8">
        <text>L-seryl-[protein] + ATP = O-phospho-L-seryl-[protein] + ADP + H(+)</text>
        <dbReference type="Rhea" id="RHEA:17989"/>
        <dbReference type="Rhea" id="RHEA-COMP:9863"/>
        <dbReference type="Rhea" id="RHEA-COMP:11604"/>
        <dbReference type="ChEBI" id="CHEBI:15378"/>
        <dbReference type="ChEBI" id="CHEBI:29999"/>
        <dbReference type="ChEBI" id="CHEBI:30616"/>
        <dbReference type="ChEBI" id="CHEBI:83421"/>
        <dbReference type="ChEBI" id="CHEBI:456216"/>
        <dbReference type="EC" id="2.7.11.1"/>
    </reaction>
</comment>
<dbReference type="GO" id="GO:0005794">
    <property type="term" value="C:Golgi apparatus"/>
    <property type="evidence" value="ECO:0007669"/>
    <property type="project" value="TreeGrafter"/>
</dbReference>
<dbReference type="PANTHER" id="PTHR45998">
    <property type="entry name" value="SERINE/THREONINE-PROTEIN KINASE 16"/>
    <property type="match status" value="1"/>
</dbReference>
<dbReference type="PIRSF" id="PIRSF000654">
    <property type="entry name" value="Integrin-linked_kinase"/>
    <property type="match status" value="1"/>
</dbReference>
<protein>
    <recommendedName>
        <fullName evidence="1">non-specific serine/threonine protein kinase</fullName>
        <ecNumber evidence="1">2.7.11.1</ecNumber>
    </recommendedName>
</protein>
<keyword evidence="14" id="KW-1185">Reference proteome</keyword>
<feature type="region of interest" description="Disordered" evidence="11">
    <location>
        <begin position="172"/>
        <end position="215"/>
    </location>
</feature>
<dbReference type="InterPro" id="IPR000719">
    <property type="entry name" value="Prot_kinase_dom"/>
</dbReference>
<gene>
    <name evidence="13" type="ORF">FA13DRAFT_1788944</name>
</gene>
<dbReference type="PROSITE" id="PS00107">
    <property type="entry name" value="PROTEIN_KINASE_ATP"/>
    <property type="match status" value="1"/>
</dbReference>
<evidence type="ECO:0000313" key="13">
    <source>
        <dbReference type="EMBL" id="TEB34520.1"/>
    </source>
</evidence>
<feature type="domain" description="Protein kinase" evidence="12">
    <location>
        <begin position="44"/>
        <end position="404"/>
    </location>
</feature>
<dbReference type="PROSITE" id="PS00108">
    <property type="entry name" value="PROTEIN_KINASE_ST"/>
    <property type="match status" value="1"/>
</dbReference>
<evidence type="ECO:0000256" key="8">
    <source>
        <dbReference type="ARBA" id="ARBA00048679"/>
    </source>
</evidence>
<keyword evidence="5 13" id="KW-0418">Kinase</keyword>
<evidence type="ECO:0000256" key="10">
    <source>
        <dbReference type="RuleBase" id="RU000304"/>
    </source>
</evidence>
<keyword evidence="4 9" id="KW-0547">Nucleotide-binding</keyword>
<keyword evidence="3" id="KW-0808">Transferase</keyword>
<keyword evidence="2 10" id="KW-0723">Serine/threonine-protein kinase</keyword>
<dbReference type="Gene3D" id="1.10.510.10">
    <property type="entry name" value="Transferase(Phosphotransferase) domain 1"/>
    <property type="match status" value="2"/>
</dbReference>
<name>A0A4Y7TK33_COPMI</name>
<dbReference type="GO" id="GO:0005524">
    <property type="term" value="F:ATP binding"/>
    <property type="evidence" value="ECO:0007669"/>
    <property type="project" value="UniProtKB-UniRule"/>
</dbReference>
<proteinExistence type="inferred from homology"/>
<sequence length="408" mass="45382">MDLIPSQLFRSFENLRDQAKDAILAVSSCLCQQQPKLKINGRTFQIVKVLGEGGFSFVYLAQDEHSGRQFALKKIRCPTGSDGVKEAMREVEAYRRFKHPNIIRILDSAVVQDPEGDGQIVYLFLPLYKRGNLQDAINTNLVNNRHFSERDMLQLFRGTCLAVRAMHEYRPTSARSAAAVQNERRPRPNRSAAADDDNDERFPQPEGDAEGGYSYDGASVPLVTKHRVEMEHDVVFDGDEELEHNDGPPLDVIPYAHRDLKPGNVMIADDGATPILMDFGSTLKARFTTTGESFTDIAAEQSTMAYRAPELFDVKTGVSLDEKVDIWSLGCTLFALAYSHSPFENTQTTEQGGSIAMAVLSAQYKHPQSAYSGGLRNLIDSMLKVNPKDRPDIHGVIQMTDRALQALA</sequence>
<evidence type="ECO:0000256" key="1">
    <source>
        <dbReference type="ARBA" id="ARBA00012513"/>
    </source>
</evidence>
<evidence type="ECO:0000256" key="6">
    <source>
        <dbReference type="ARBA" id="ARBA00022840"/>
    </source>
</evidence>
<organism evidence="13 14">
    <name type="scientific">Coprinellus micaceus</name>
    <name type="common">Glistening ink-cap mushroom</name>
    <name type="synonym">Coprinus micaceus</name>
    <dbReference type="NCBI Taxonomy" id="71717"/>
    <lineage>
        <taxon>Eukaryota</taxon>
        <taxon>Fungi</taxon>
        <taxon>Dikarya</taxon>
        <taxon>Basidiomycota</taxon>
        <taxon>Agaricomycotina</taxon>
        <taxon>Agaricomycetes</taxon>
        <taxon>Agaricomycetidae</taxon>
        <taxon>Agaricales</taxon>
        <taxon>Agaricineae</taxon>
        <taxon>Psathyrellaceae</taxon>
        <taxon>Coprinellus</taxon>
    </lineage>
</organism>
<dbReference type="GO" id="GO:0032889">
    <property type="term" value="P:regulation of vacuole fusion, non-autophagic"/>
    <property type="evidence" value="ECO:0007669"/>
    <property type="project" value="TreeGrafter"/>
</dbReference>
<keyword evidence="6 9" id="KW-0067">ATP-binding</keyword>
<evidence type="ECO:0000313" key="14">
    <source>
        <dbReference type="Proteomes" id="UP000298030"/>
    </source>
</evidence>
<evidence type="ECO:0000256" key="11">
    <source>
        <dbReference type="SAM" id="MobiDB-lite"/>
    </source>
</evidence>
<dbReference type="Proteomes" id="UP000298030">
    <property type="component" value="Unassembled WGS sequence"/>
</dbReference>
<dbReference type="FunFam" id="1.10.510.10:FF:000550">
    <property type="entry name" value="Serine/threonine kinase 16"/>
    <property type="match status" value="1"/>
</dbReference>
<evidence type="ECO:0000256" key="9">
    <source>
        <dbReference type="PROSITE-ProRule" id="PRU10141"/>
    </source>
</evidence>
<dbReference type="OrthoDB" id="248923at2759"/>
<dbReference type="InterPro" id="IPR008271">
    <property type="entry name" value="Ser/Thr_kinase_AS"/>
</dbReference>
<comment type="similarity">
    <text evidence="10">Belongs to the protein kinase superfamily.</text>
</comment>
<comment type="caution">
    <text evidence="13">The sequence shown here is derived from an EMBL/GenBank/DDBJ whole genome shotgun (WGS) entry which is preliminary data.</text>
</comment>
<evidence type="ECO:0000256" key="4">
    <source>
        <dbReference type="ARBA" id="ARBA00022741"/>
    </source>
</evidence>
<dbReference type="InterPro" id="IPR017441">
    <property type="entry name" value="Protein_kinase_ATP_BS"/>
</dbReference>
<dbReference type="AlphaFoldDB" id="A0A4Y7TK33"/>
<dbReference type="SUPFAM" id="SSF56112">
    <property type="entry name" value="Protein kinase-like (PK-like)"/>
    <property type="match status" value="1"/>
</dbReference>
<evidence type="ECO:0000256" key="2">
    <source>
        <dbReference type="ARBA" id="ARBA00022527"/>
    </source>
</evidence>
<accession>A0A4Y7TK33</accession>
<evidence type="ECO:0000256" key="3">
    <source>
        <dbReference type="ARBA" id="ARBA00022679"/>
    </source>
</evidence>
<feature type="binding site" evidence="9">
    <location>
        <position position="73"/>
    </location>
    <ligand>
        <name>ATP</name>
        <dbReference type="ChEBI" id="CHEBI:30616"/>
    </ligand>
</feature>
<dbReference type="GO" id="GO:0006624">
    <property type="term" value="P:vacuolar protein processing"/>
    <property type="evidence" value="ECO:0007669"/>
    <property type="project" value="TreeGrafter"/>
</dbReference>
<dbReference type="InterPro" id="IPR011009">
    <property type="entry name" value="Kinase-like_dom_sf"/>
</dbReference>
<dbReference type="PROSITE" id="PS50011">
    <property type="entry name" value="PROTEIN_KINASE_DOM"/>
    <property type="match status" value="1"/>
</dbReference>
<dbReference type="EMBL" id="QPFP01000009">
    <property type="protein sequence ID" value="TEB34520.1"/>
    <property type="molecule type" value="Genomic_DNA"/>
</dbReference>
<dbReference type="PANTHER" id="PTHR45998:SF2">
    <property type="entry name" value="SERINE_THREONINE-PROTEIN KINASE 16"/>
    <property type="match status" value="1"/>
</dbReference>
<comment type="catalytic activity">
    <reaction evidence="7">
        <text>L-threonyl-[protein] + ATP = O-phospho-L-threonyl-[protein] + ADP + H(+)</text>
        <dbReference type="Rhea" id="RHEA:46608"/>
        <dbReference type="Rhea" id="RHEA-COMP:11060"/>
        <dbReference type="Rhea" id="RHEA-COMP:11605"/>
        <dbReference type="ChEBI" id="CHEBI:15378"/>
        <dbReference type="ChEBI" id="CHEBI:30013"/>
        <dbReference type="ChEBI" id="CHEBI:30616"/>
        <dbReference type="ChEBI" id="CHEBI:61977"/>
        <dbReference type="ChEBI" id="CHEBI:456216"/>
        <dbReference type="EC" id="2.7.11.1"/>
    </reaction>
</comment>
<evidence type="ECO:0000256" key="7">
    <source>
        <dbReference type="ARBA" id="ARBA00047899"/>
    </source>
</evidence>
<dbReference type="GO" id="GO:0005773">
    <property type="term" value="C:vacuole"/>
    <property type="evidence" value="ECO:0007669"/>
    <property type="project" value="GOC"/>
</dbReference>
<dbReference type="Pfam" id="PF00069">
    <property type="entry name" value="Pkinase"/>
    <property type="match status" value="2"/>
</dbReference>
<reference evidence="13 14" key="1">
    <citation type="journal article" date="2019" name="Nat. Ecol. Evol.">
        <title>Megaphylogeny resolves global patterns of mushroom evolution.</title>
        <authorList>
            <person name="Varga T."/>
            <person name="Krizsan K."/>
            <person name="Foldi C."/>
            <person name="Dima B."/>
            <person name="Sanchez-Garcia M."/>
            <person name="Sanchez-Ramirez S."/>
            <person name="Szollosi G.J."/>
            <person name="Szarkandi J.G."/>
            <person name="Papp V."/>
            <person name="Albert L."/>
            <person name="Andreopoulos W."/>
            <person name="Angelini C."/>
            <person name="Antonin V."/>
            <person name="Barry K.W."/>
            <person name="Bougher N.L."/>
            <person name="Buchanan P."/>
            <person name="Buyck B."/>
            <person name="Bense V."/>
            <person name="Catcheside P."/>
            <person name="Chovatia M."/>
            <person name="Cooper J."/>
            <person name="Damon W."/>
            <person name="Desjardin D."/>
            <person name="Finy P."/>
            <person name="Geml J."/>
            <person name="Haridas S."/>
            <person name="Hughes K."/>
            <person name="Justo A."/>
            <person name="Karasinski D."/>
            <person name="Kautmanova I."/>
            <person name="Kiss B."/>
            <person name="Kocsube S."/>
            <person name="Kotiranta H."/>
            <person name="LaButti K.M."/>
            <person name="Lechner B.E."/>
            <person name="Liimatainen K."/>
            <person name="Lipzen A."/>
            <person name="Lukacs Z."/>
            <person name="Mihaltcheva S."/>
            <person name="Morgado L.N."/>
            <person name="Niskanen T."/>
            <person name="Noordeloos M.E."/>
            <person name="Ohm R.A."/>
            <person name="Ortiz-Santana B."/>
            <person name="Ovrebo C."/>
            <person name="Racz N."/>
            <person name="Riley R."/>
            <person name="Savchenko A."/>
            <person name="Shiryaev A."/>
            <person name="Soop K."/>
            <person name="Spirin V."/>
            <person name="Szebenyi C."/>
            <person name="Tomsovsky M."/>
            <person name="Tulloss R.E."/>
            <person name="Uehling J."/>
            <person name="Grigoriev I.V."/>
            <person name="Vagvolgyi C."/>
            <person name="Papp T."/>
            <person name="Martin F.M."/>
            <person name="Miettinen O."/>
            <person name="Hibbett D.S."/>
            <person name="Nagy L.G."/>
        </authorList>
    </citation>
    <scope>NUCLEOTIDE SEQUENCE [LARGE SCALE GENOMIC DNA]</scope>
    <source>
        <strain evidence="13 14">FP101781</strain>
    </source>
</reference>
<evidence type="ECO:0000256" key="5">
    <source>
        <dbReference type="ARBA" id="ARBA00022777"/>
    </source>
</evidence>
<dbReference type="GO" id="GO:0004674">
    <property type="term" value="F:protein serine/threonine kinase activity"/>
    <property type="evidence" value="ECO:0007669"/>
    <property type="project" value="UniProtKB-KW"/>
</dbReference>
<dbReference type="STRING" id="71717.A0A4Y7TK33"/>